<sequence length="42" mass="4312">MKALIIGIALMAALAALTIGVFSLAEQSSAVESPSVHLDSER</sequence>
<reference evidence="1" key="1">
    <citation type="journal article" date="2015" name="Nature">
        <title>Complex archaea that bridge the gap between prokaryotes and eukaryotes.</title>
        <authorList>
            <person name="Spang A."/>
            <person name="Saw J.H."/>
            <person name="Jorgensen S.L."/>
            <person name="Zaremba-Niedzwiedzka K."/>
            <person name="Martijn J."/>
            <person name="Lind A.E."/>
            <person name="van Eijk R."/>
            <person name="Schleper C."/>
            <person name="Guy L."/>
            <person name="Ettema T.J."/>
        </authorList>
    </citation>
    <scope>NUCLEOTIDE SEQUENCE</scope>
</reference>
<dbReference type="AlphaFoldDB" id="A0A0F9VC77"/>
<proteinExistence type="predicted"/>
<comment type="caution">
    <text evidence="1">The sequence shown here is derived from an EMBL/GenBank/DDBJ whole genome shotgun (WGS) entry which is preliminary data.</text>
</comment>
<organism evidence="1">
    <name type="scientific">marine sediment metagenome</name>
    <dbReference type="NCBI Taxonomy" id="412755"/>
    <lineage>
        <taxon>unclassified sequences</taxon>
        <taxon>metagenomes</taxon>
        <taxon>ecological metagenomes</taxon>
    </lineage>
</organism>
<dbReference type="EMBL" id="LAZR01000058">
    <property type="protein sequence ID" value="KKN97347.1"/>
    <property type="molecule type" value="Genomic_DNA"/>
</dbReference>
<accession>A0A0F9VC77</accession>
<evidence type="ECO:0000313" key="1">
    <source>
        <dbReference type="EMBL" id="KKN97347.1"/>
    </source>
</evidence>
<name>A0A0F9VC77_9ZZZZ</name>
<gene>
    <name evidence="1" type="ORF">LCGC14_0157650</name>
</gene>
<protein>
    <submittedName>
        <fullName evidence="1">Uncharacterized protein</fullName>
    </submittedName>
</protein>